<dbReference type="InterPro" id="IPR002195">
    <property type="entry name" value="Dihydroorotase_CS"/>
</dbReference>
<name>A0ABT0PCQ6_9GAMM</name>
<comment type="caution">
    <text evidence="1">The sequence shown here is derived from an EMBL/GenBank/DDBJ whole genome shotgun (WGS) entry which is preliminary data.</text>
</comment>
<gene>
    <name evidence="1" type="ORF">M3P05_04030</name>
</gene>
<reference evidence="1 2" key="1">
    <citation type="submission" date="2022-05" db="EMBL/GenBank/DDBJ databases">
        <authorList>
            <person name="Park J.-S."/>
        </authorList>
    </citation>
    <scope>NUCLEOTIDE SEQUENCE [LARGE SCALE GENOMIC DNA]</scope>
    <source>
        <strain evidence="1 2">2012CJ34-2</strain>
    </source>
</reference>
<dbReference type="Proteomes" id="UP001203338">
    <property type="component" value="Unassembled WGS sequence"/>
</dbReference>
<keyword evidence="2" id="KW-1185">Reference proteome</keyword>
<evidence type="ECO:0000313" key="1">
    <source>
        <dbReference type="EMBL" id="MCL6269110.1"/>
    </source>
</evidence>
<evidence type="ECO:0000313" key="2">
    <source>
        <dbReference type="Proteomes" id="UP001203338"/>
    </source>
</evidence>
<protein>
    <submittedName>
        <fullName evidence="1">Uncharacterized protein</fullName>
    </submittedName>
</protein>
<dbReference type="PROSITE" id="PS00482">
    <property type="entry name" value="DIHYDROOROTASE_1"/>
    <property type="match status" value="1"/>
</dbReference>
<sequence length="449" mass="52151">MHFIDENETDKLLALPIGLVAGKFPSVFCDPKEILRVKNLICIQPYRWEPEHDGWFEGDCFQKIPIDSYDLHLHVRDNQAVNDENIEIILRQFIERNKLPEKNCENIMLLIDEVRNKNLNFAVLYGLHQIIGINNIEDVIYCLAKSYCEVSGKRTVLLILSDIIKFIEKCSVRCKELNTVHFSEISGSQPWSSRTELTKPDVDIVFCGRLPKPIFEYLVELSNLPVLLEGANTYQLVQNKGKNHLLLRPHGWTLPRYVEDFSEASKKLIHCSICLGFHRYILDKVSKSYSLNKRAIQFLKDSFCSFVKAKKHLPSYADLQEFLSCLPKDNLTDVGFFDVLFLFFRPSVRYLSNFYLIKKFFSSQGECVVSENDQDLLIKLIQEDKLVDFKKFLEEETISSLKDFIVSSLEEDSEISRMSKYLQDESCKPENNKLLQILDHIPEKLLVES</sequence>
<accession>A0ABT0PCQ6</accession>
<dbReference type="EMBL" id="JAMFLX010000004">
    <property type="protein sequence ID" value="MCL6269110.1"/>
    <property type="molecule type" value="Genomic_DNA"/>
</dbReference>
<proteinExistence type="predicted"/>
<organism evidence="1 2">
    <name type="scientific">Parendozoicomonas callyspongiae</name>
    <dbReference type="NCBI Taxonomy" id="2942213"/>
    <lineage>
        <taxon>Bacteria</taxon>
        <taxon>Pseudomonadati</taxon>
        <taxon>Pseudomonadota</taxon>
        <taxon>Gammaproteobacteria</taxon>
        <taxon>Oceanospirillales</taxon>
        <taxon>Endozoicomonadaceae</taxon>
        <taxon>Parendozoicomonas</taxon>
    </lineage>
</organism>
<dbReference type="RefSeq" id="WP_249697991.1">
    <property type="nucleotide sequence ID" value="NZ_JAMFLX010000004.1"/>
</dbReference>